<accession>A0A5N6F528</accession>
<dbReference type="AlphaFoldDB" id="A0A5N6F528"/>
<evidence type="ECO:0000313" key="2">
    <source>
        <dbReference type="Proteomes" id="UP000326799"/>
    </source>
</evidence>
<sequence>MITRSRHFDYRDLMLYSVYPHWRHNCLAFFCYFTCYFSSGSWYCLADWRDGCCRLKNRRCFRRIL</sequence>
<reference evidence="1 2" key="1">
    <citation type="submission" date="2019-04" db="EMBL/GenBank/DDBJ databases">
        <title>Fungal friends and foes A comparative genomics study of 23 Aspergillus species from section Flavi.</title>
        <authorList>
            <consortium name="DOE Joint Genome Institute"/>
            <person name="Kjaerbolling I."/>
            <person name="Vesth T.C."/>
            <person name="Frisvad J.C."/>
            <person name="Nybo J.L."/>
            <person name="Theobald S."/>
            <person name="Kildgaard S."/>
            <person name="Petersen T.I."/>
            <person name="Kuo A."/>
            <person name="Sato A."/>
            <person name="Lyhne E.K."/>
            <person name="Kogle M.E."/>
            <person name="Wiebenga A."/>
            <person name="Kun R.S."/>
            <person name="Lubbers R.J."/>
            <person name="Makela M.R."/>
            <person name="Barry K."/>
            <person name="Chovatia M."/>
            <person name="Clum A."/>
            <person name="Daum C."/>
            <person name="Haridas S."/>
            <person name="He G."/>
            <person name="LaButti K."/>
            <person name="Lipzen A."/>
            <person name="Mondo S."/>
            <person name="Pangilinan J."/>
            <person name="Riley R."/>
            <person name="Salamov A."/>
            <person name="Simmons B.A."/>
            <person name="Magnuson J.K."/>
            <person name="Henrissat B."/>
            <person name="Mortensen U.H."/>
            <person name="Larsen T.O."/>
            <person name="De vries R.P."/>
            <person name="Grigoriev I.V."/>
            <person name="Machida M."/>
            <person name="Baker S.E."/>
            <person name="Andersen M.R."/>
        </authorList>
    </citation>
    <scope>NUCLEOTIDE SEQUENCE [LARGE SCALE GENOMIC DNA]</scope>
    <source>
        <strain evidence="1 2">CBS 126849</strain>
    </source>
</reference>
<proteinExistence type="predicted"/>
<gene>
    <name evidence="1" type="ORF">BDV33DRAFT_136647</name>
</gene>
<organism evidence="1 2">
    <name type="scientific">Aspergillus novoparasiticus</name>
    <dbReference type="NCBI Taxonomy" id="986946"/>
    <lineage>
        <taxon>Eukaryota</taxon>
        <taxon>Fungi</taxon>
        <taxon>Dikarya</taxon>
        <taxon>Ascomycota</taxon>
        <taxon>Pezizomycotina</taxon>
        <taxon>Eurotiomycetes</taxon>
        <taxon>Eurotiomycetidae</taxon>
        <taxon>Eurotiales</taxon>
        <taxon>Aspergillaceae</taxon>
        <taxon>Aspergillus</taxon>
        <taxon>Aspergillus subgen. Circumdati</taxon>
    </lineage>
</organism>
<name>A0A5N6F528_9EURO</name>
<keyword evidence="2" id="KW-1185">Reference proteome</keyword>
<dbReference type="Proteomes" id="UP000326799">
    <property type="component" value="Unassembled WGS sequence"/>
</dbReference>
<protein>
    <submittedName>
        <fullName evidence="1">Uncharacterized protein</fullName>
    </submittedName>
</protein>
<evidence type="ECO:0000313" key="1">
    <source>
        <dbReference type="EMBL" id="KAB8224968.1"/>
    </source>
</evidence>
<dbReference type="EMBL" id="ML733397">
    <property type="protein sequence ID" value="KAB8224968.1"/>
    <property type="molecule type" value="Genomic_DNA"/>
</dbReference>